<evidence type="ECO:0000256" key="2">
    <source>
        <dbReference type="SAM" id="MobiDB-lite"/>
    </source>
</evidence>
<organism evidence="4">
    <name type="scientific">Hordeum vulgare subsp. vulgare</name>
    <name type="common">Domesticated barley</name>
    <dbReference type="NCBI Taxonomy" id="112509"/>
    <lineage>
        <taxon>Eukaryota</taxon>
        <taxon>Viridiplantae</taxon>
        <taxon>Streptophyta</taxon>
        <taxon>Embryophyta</taxon>
        <taxon>Tracheophyta</taxon>
        <taxon>Spermatophyta</taxon>
        <taxon>Magnoliopsida</taxon>
        <taxon>Liliopsida</taxon>
        <taxon>Poales</taxon>
        <taxon>Poaceae</taxon>
        <taxon>BOP clade</taxon>
        <taxon>Pooideae</taxon>
        <taxon>Triticodae</taxon>
        <taxon>Triticeae</taxon>
        <taxon>Hordeinae</taxon>
        <taxon>Hordeum</taxon>
    </lineage>
</organism>
<feature type="compositionally biased region" description="Pro residues" evidence="2">
    <location>
        <begin position="39"/>
        <end position="48"/>
    </location>
</feature>
<sequence>GDPRPPSRPVPSAGKLRHAPNLHSPQTLTAPLCRAAGRPVPPRRPPSPFQGSGEGCNLRGAAAMASTAKVTITLGRSGQVVKRRTISDMGNDDEVPVSGRKRPVRERLGNNVADSDLYGSQQSNKRRQTESSSSQLGDDGLARQIGRDDLRLKLMRKGLTQKSNSEAEQNGVDLREKLSRKSKKLQGYEARRGDPESRSSYDEGEIPESGSGYGSRGRVPESRASTLVSQVPSSRSADGLFKLESSGKPYPSWTADCLRYTSPDKLPSVRRDMTPPRSVRRGMSPPRAIRRGMSPPISGRRGMSPPRSARRGMSPPRNVRGGMSPPRTRSVQRGMSPPRSVRRGMSPPRTYDHITRSSSHITRDAADTLRTHQPYEDSSTMGIDRGQQTNGITPSGRRPTSPVLKEIPSTVTGLLNSMGLEKYVVLFQAEEVDMAALSQMKDSDLKDMGVPMGPRKKILLAVAPYGKQRHR</sequence>
<dbReference type="FunFam" id="1.10.150.50:FF:000077">
    <property type="entry name" value="DDHD domain-containing 2"/>
    <property type="match status" value="1"/>
</dbReference>
<dbReference type="AlphaFoldDB" id="F2EIC3"/>
<name>F2EIC3_HORVV</name>
<reference evidence="4" key="1">
    <citation type="journal article" date="2011" name="Plant Physiol.">
        <title>Comprehensive sequence analysis of 24,783 barley full-length cDNAs derived from 12 clone libraries.</title>
        <authorList>
            <person name="Matsumoto T."/>
            <person name="Tanaka T."/>
            <person name="Sakai H."/>
            <person name="Amano N."/>
            <person name="Kanamori H."/>
            <person name="Kurita K."/>
            <person name="Kikuta A."/>
            <person name="Kamiya K."/>
            <person name="Yamamoto M."/>
            <person name="Ikawa H."/>
            <person name="Fujii N."/>
            <person name="Hori K."/>
            <person name="Itoh T."/>
            <person name="Sato K."/>
        </authorList>
    </citation>
    <scope>NUCLEOTIDE SEQUENCE</scope>
    <source>
        <tissue evidence="4">Seed</tissue>
    </source>
</reference>
<feature type="compositionally biased region" description="Polar residues" evidence="2">
    <location>
        <begin position="223"/>
        <end position="236"/>
    </location>
</feature>
<dbReference type="InterPro" id="IPR013761">
    <property type="entry name" value="SAM/pointed_sf"/>
</dbReference>
<dbReference type="SUPFAM" id="SSF47769">
    <property type="entry name" value="SAM/Pointed domain"/>
    <property type="match status" value="1"/>
</dbReference>
<feature type="compositionally biased region" description="Polar residues" evidence="2">
    <location>
        <begin position="376"/>
        <end position="393"/>
    </location>
</feature>
<feature type="region of interest" description="Disordered" evidence="2">
    <location>
        <begin position="374"/>
        <end position="404"/>
    </location>
</feature>
<feature type="compositionally biased region" description="Basic and acidic residues" evidence="2">
    <location>
        <begin position="189"/>
        <end position="201"/>
    </location>
</feature>
<dbReference type="SMART" id="SM00454">
    <property type="entry name" value="SAM"/>
    <property type="match status" value="1"/>
</dbReference>
<feature type="non-terminal residue" evidence="4">
    <location>
        <position position="1"/>
    </location>
</feature>
<dbReference type="EMBL" id="AK375900">
    <property type="protein sequence ID" value="BAK07095.1"/>
    <property type="molecule type" value="mRNA"/>
</dbReference>
<feature type="domain" description="SAM" evidence="3">
    <location>
        <begin position="403"/>
        <end position="468"/>
    </location>
</feature>
<feature type="region of interest" description="Disordered" evidence="2">
    <location>
        <begin position="71"/>
        <end position="248"/>
    </location>
</feature>
<keyword evidence="1" id="KW-0677">Repeat</keyword>
<evidence type="ECO:0000259" key="3">
    <source>
        <dbReference type="SMART" id="SM00454"/>
    </source>
</evidence>
<evidence type="ECO:0000256" key="1">
    <source>
        <dbReference type="ARBA" id="ARBA00022737"/>
    </source>
</evidence>
<dbReference type="PANTHER" id="PTHR10627:SF75">
    <property type="entry name" value="OS04G0465000 PROTEIN"/>
    <property type="match status" value="1"/>
</dbReference>
<evidence type="ECO:0000313" key="4">
    <source>
        <dbReference type="EMBL" id="BAK07095.1"/>
    </source>
</evidence>
<dbReference type="Pfam" id="PF00536">
    <property type="entry name" value="SAM_1"/>
    <property type="match status" value="1"/>
</dbReference>
<feature type="region of interest" description="Disordered" evidence="2">
    <location>
        <begin position="262"/>
        <end position="354"/>
    </location>
</feature>
<feature type="region of interest" description="Disordered" evidence="2">
    <location>
        <begin position="1"/>
        <end position="57"/>
    </location>
</feature>
<protein>
    <submittedName>
        <fullName evidence="4">Predicted protein</fullName>
    </submittedName>
</protein>
<dbReference type="InterPro" id="IPR001660">
    <property type="entry name" value="SAM"/>
</dbReference>
<dbReference type="Gene3D" id="1.10.150.50">
    <property type="entry name" value="Transcription Factor, Ets-1"/>
    <property type="match status" value="1"/>
</dbReference>
<dbReference type="PANTHER" id="PTHR10627">
    <property type="entry name" value="SCP160"/>
    <property type="match status" value="1"/>
</dbReference>
<accession>F2EIC3</accession>
<proteinExistence type="evidence at transcript level"/>